<keyword evidence="3" id="KW-1185">Reference proteome</keyword>
<evidence type="ECO:0000256" key="1">
    <source>
        <dbReference type="SAM" id="Phobius"/>
    </source>
</evidence>
<name>A0A9W6DDS4_9CLOT</name>
<feature type="transmembrane region" description="Helical" evidence="1">
    <location>
        <begin position="6"/>
        <end position="27"/>
    </location>
</feature>
<organism evidence="2 3">
    <name type="scientific">Clostridium folliculivorans</name>
    <dbReference type="NCBI Taxonomy" id="2886038"/>
    <lineage>
        <taxon>Bacteria</taxon>
        <taxon>Bacillati</taxon>
        <taxon>Bacillota</taxon>
        <taxon>Clostridia</taxon>
        <taxon>Eubacteriales</taxon>
        <taxon>Clostridiaceae</taxon>
        <taxon>Clostridium</taxon>
    </lineage>
</organism>
<dbReference type="RefSeq" id="WP_261854518.1">
    <property type="nucleotide sequence ID" value="NZ_BQXY01000014.1"/>
</dbReference>
<dbReference type="Proteomes" id="UP001057868">
    <property type="component" value="Unassembled WGS sequence"/>
</dbReference>
<dbReference type="EMBL" id="BQXY01000014">
    <property type="protein sequence ID" value="GKU27663.1"/>
    <property type="molecule type" value="Genomic_DNA"/>
</dbReference>
<dbReference type="AlphaFoldDB" id="A0A9W6DDS4"/>
<keyword evidence="1" id="KW-1133">Transmembrane helix</keyword>
<protein>
    <submittedName>
        <fullName evidence="2">Uncharacterized protein</fullName>
    </submittedName>
</protein>
<keyword evidence="1" id="KW-0812">Transmembrane</keyword>
<evidence type="ECO:0000313" key="2">
    <source>
        <dbReference type="EMBL" id="GKU27663.1"/>
    </source>
</evidence>
<feature type="transmembrane region" description="Helical" evidence="1">
    <location>
        <begin position="282"/>
        <end position="302"/>
    </location>
</feature>
<accession>A0A9W6DDS4</accession>
<evidence type="ECO:0000313" key="3">
    <source>
        <dbReference type="Proteomes" id="UP001057868"/>
    </source>
</evidence>
<comment type="caution">
    <text evidence="2">The sequence shown here is derived from an EMBL/GenBank/DDBJ whole genome shotgun (WGS) entry which is preliminary data.</text>
</comment>
<gene>
    <name evidence="2" type="ORF">CFOLD11_44900</name>
</gene>
<reference evidence="2" key="1">
    <citation type="journal article" date="2023" name="Int. J. Syst. Evol. Microbiol.">
        <title>&lt;i&gt;Clostridium folliculivorans&lt;/i&gt; sp. nov., isolated from soil samples of an organic paddy in Japan.</title>
        <authorList>
            <person name="Tazawa J."/>
            <person name="Kobayashi H."/>
            <person name="Tanizawa Y."/>
            <person name="Uchino A."/>
            <person name="Tanaka F."/>
            <person name="Urashima Y."/>
            <person name="Miura S."/>
            <person name="Sakamoto M."/>
            <person name="Ohkuma M."/>
            <person name="Tohno M."/>
        </authorList>
    </citation>
    <scope>NUCLEOTIDE SEQUENCE</scope>
    <source>
        <strain evidence="2">D1-1</strain>
    </source>
</reference>
<keyword evidence="1" id="KW-0472">Membrane</keyword>
<sequence>MSAKTRIIFQSVAIVILSIILIMFIGYKKMQNVLLQNRIQSYVETMKIQSQNIDYFRKLIENITDYSINSPQVTDSLKDTSYNAIVTNSLSDLRSINLDIIGSTIYSSNGLRYESNSNYNFPSFDSFSKTKEYNNFIKTSKNSMWMLCSDDIPKYRYTNSKSTNVVSYISKIYDVSSSLGIVIVNITTGSFMDYFSYDVFDSKFSLSVYTPGTEPIYEYGEQALIPPKEAELMNILSSGKNYALSKDKTKLIIVENLLDKDTYVIKTISLDNFYKETGKLKASFVLIGIVLLMTLILLYSRFVNNILNPIISLHDKMIQYHD</sequence>
<proteinExistence type="predicted"/>